<dbReference type="OrthoDB" id="2016263at2759"/>
<evidence type="ECO:0000313" key="2">
    <source>
        <dbReference type="Proteomes" id="UP000271098"/>
    </source>
</evidence>
<sequence length="138" mass="16316">MTMMIVQRLKKKSIRCLSPSISSIRWHKNSKDYAKNSFERWKMESCRLGGFLPLFPRKNSFLLYRCRVYFRAAFLKLVKLESALTAICFSHLMERYDGTNWDFQLFRSIYGEEVLKLFDCEIAVSVQTELMDCENVTA</sequence>
<reference evidence="3" key="1">
    <citation type="submission" date="2016-06" db="UniProtKB">
        <authorList>
            <consortium name="WormBaseParasite"/>
        </authorList>
    </citation>
    <scope>IDENTIFICATION</scope>
</reference>
<dbReference type="EMBL" id="UYRT01113624">
    <property type="protein sequence ID" value="VDN49415.1"/>
    <property type="molecule type" value="Genomic_DNA"/>
</dbReference>
<dbReference type="Proteomes" id="UP000271098">
    <property type="component" value="Unassembled WGS sequence"/>
</dbReference>
<name>A0A183F0K5_9BILA</name>
<evidence type="ECO:0000313" key="1">
    <source>
        <dbReference type="EMBL" id="VDN49415.1"/>
    </source>
</evidence>
<evidence type="ECO:0000313" key="3">
    <source>
        <dbReference type="WBParaSite" id="GPUH_0002677601-mRNA-1"/>
    </source>
</evidence>
<proteinExistence type="predicted"/>
<dbReference type="AlphaFoldDB" id="A0A183F0K5"/>
<dbReference type="WBParaSite" id="GPUH_0002677601-mRNA-1">
    <property type="protein sequence ID" value="GPUH_0002677601-mRNA-1"/>
    <property type="gene ID" value="GPUH_0002677601"/>
</dbReference>
<keyword evidence="2" id="KW-1185">Reference proteome</keyword>
<gene>
    <name evidence="1" type="ORF">GPUH_LOCUS26746</name>
</gene>
<organism evidence="3">
    <name type="scientific">Gongylonema pulchrum</name>
    <dbReference type="NCBI Taxonomy" id="637853"/>
    <lineage>
        <taxon>Eukaryota</taxon>
        <taxon>Metazoa</taxon>
        <taxon>Ecdysozoa</taxon>
        <taxon>Nematoda</taxon>
        <taxon>Chromadorea</taxon>
        <taxon>Rhabditida</taxon>
        <taxon>Spirurina</taxon>
        <taxon>Spiruromorpha</taxon>
        <taxon>Spiruroidea</taxon>
        <taxon>Gongylonematidae</taxon>
        <taxon>Gongylonema</taxon>
    </lineage>
</organism>
<accession>A0A183F0K5</accession>
<protein>
    <submittedName>
        <fullName evidence="3">Hexaprenyldihydroxybenzoate methyltransferase, mitochondrial-like protein</fullName>
    </submittedName>
</protein>
<reference evidence="1 2" key="2">
    <citation type="submission" date="2018-11" db="EMBL/GenBank/DDBJ databases">
        <authorList>
            <consortium name="Pathogen Informatics"/>
        </authorList>
    </citation>
    <scope>NUCLEOTIDE SEQUENCE [LARGE SCALE GENOMIC DNA]</scope>
</reference>